<feature type="transmembrane region" description="Helical" evidence="6">
    <location>
        <begin position="130"/>
        <end position="149"/>
    </location>
</feature>
<reference evidence="7 8" key="1">
    <citation type="journal article" date="2020" name="Nature">
        <title>Six reference-quality genomes reveal evolution of bat adaptations.</title>
        <authorList>
            <person name="Jebb D."/>
            <person name="Huang Z."/>
            <person name="Pippel M."/>
            <person name="Hughes G.M."/>
            <person name="Lavrichenko K."/>
            <person name="Devanna P."/>
            <person name="Winkler S."/>
            <person name="Jermiin L.S."/>
            <person name="Skirmuntt E.C."/>
            <person name="Katzourakis A."/>
            <person name="Burkitt-Gray L."/>
            <person name="Ray D.A."/>
            <person name="Sullivan K.A.M."/>
            <person name="Roscito J.G."/>
            <person name="Kirilenko B.M."/>
            <person name="Davalos L.M."/>
            <person name="Corthals A.P."/>
            <person name="Power M.L."/>
            <person name="Jones G."/>
            <person name="Ransome R.D."/>
            <person name="Dechmann D.K.N."/>
            <person name="Locatelli A.G."/>
            <person name="Puechmaille S.J."/>
            <person name="Fedrigo O."/>
            <person name="Jarvis E.D."/>
            <person name="Hiller M."/>
            <person name="Vernes S.C."/>
            <person name="Myers E.W."/>
            <person name="Teeling E.C."/>
        </authorList>
    </citation>
    <scope>NUCLEOTIDE SEQUENCE [LARGE SCALE GENOMIC DNA]</scope>
    <source>
        <strain evidence="7">MPipKuh1</strain>
        <tissue evidence="7">Flight muscle</tissue>
    </source>
</reference>
<sequence>MERDPGEDPAPRARRGGRRRRRRRRPDSRARTVRSALQPPPVGAHGAEGARGPRWRWRWGWRRWGPRWWRPRGRGGPADNRLQAGACAALALLPGALCGPLRRVANAHFALVALLSLVPAVSAFPPGPALAPVLFLGAAAAARGLCAALRRHRAARAADRRRCQVFSGEQKRFLSRCWKDLHVGDFVRLGRDEMVPADILLLASSAPGGQCHVDTASLDGETSLKRRQAVRGFSEPASAFDPLTFTGVVECERPNNDLSRFRGCVTHSDGRKAGLHRENLLLRGCTVRNTEAVVGIVVYAGHETKALLNRSGPRYKRSKLERQMDRDVLRCVLLLVGLCLVSAVGHGAWVRRHQEEALFWVPEADGSSRSPATAAAYSFLTTVVLLQVLVPVSLYVSLEVVRLCQAQLLQQDAGLNDAGADARPRCRALHLAEDLGQVRHVFSDKTGTLTENRLAFRRCSVAGCEYAHGAHGERGPRARPHTHVHARTRICTHVPARRAR</sequence>
<keyword evidence="4 6" id="KW-0472">Membrane</keyword>
<name>A0A7J7QSU2_PIPKU</name>
<evidence type="ECO:0000313" key="7">
    <source>
        <dbReference type="EMBL" id="KAF6266994.1"/>
    </source>
</evidence>
<keyword evidence="8" id="KW-1185">Reference proteome</keyword>
<feature type="region of interest" description="Disordered" evidence="5">
    <location>
        <begin position="1"/>
        <end position="50"/>
    </location>
</feature>
<dbReference type="PROSITE" id="PS00154">
    <property type="entry name" value="ATPASE_E1_E2"/>
    <property type="match status" value="1"/>
</dbReference>
<feature type="transmembrane region" description="Helical" evidence="6">
    <location>
        <begin position="104"/>
        <end position="124"/>
    </location>
</feature>
<dbReference type="Gene3D" id="2.70.150.10">
    <property type="entry name" value="Calcium-transporting ATPase, cytoplasmic transduction domain A"/>
    <property type="match status" value="1"/>
</dbReference>
<keyword evidence="2 6" id="KW-0812">Transmembrane</keyword>
<dbReference type="Proteomes" id="UP000558488">
    <property type="component" value="Unassembled WGS sequence"/>
</dbReference>
<dbReference type="GO" id="GO:0140326">
    <property type="term" value="F:ATPase-coupled intramembrane lipid transporter activity"/>
    <property type="evidence" value="ECO:0007669"/>
    <property type="project" value="TreeGrafter"/>
</dbReference>
<organism evidence="7 8">
    <name type="scientific">Pipistrellus kuhlii</name>
    <name type="common">Kuhl's pipistrelle</name>
    <dbReference type="NCBI Taxonomy" id="59472"/>
    <lineage>
        <taxon>Eukaryota</taxon>
        <taxon>Metazoa</taxon>
        <taxon>Chordata</taxon>
        <taxon>Craniata</taxon>
        <taxon>Vertebrata</taxon>
        <taxon>Euteleostomi</taxon>
        <taxon>Mammalia</taxon>
        <taxon>Eutheria</taxon>
        <taxon>Laurasiatheria</taxon>
        <taxon>Chiroptera</taxon>
        <taxon>Yangochiroptera</taxon>
        <taxon>Vespertilionidae</taxon>
        <taxon>Pipistrellus</taxon>
    </lineage>
</organism>
<evidence type="ECO:0000256" key="3">
    <source>
        <dbReference type="ARBA" id="ARBA00022989"/>
    </source>
</evidence>
<dbReference type="EMBL" id="JACAGB010000165">
    <property type="protein sequence ID" value="KAF6266994.1"/>
    <property type="molecule type" value="Genomic_DNA"/>
</dbReference>
<evidence type="ECO:0000256" key="6">
    <source>
        <dbReference type="SAM" id="Phobius"/>
    </source>
</evidence>
<dbReference type="FunFam" id="2.70.150.10:FF:000022">
    <property type="entry name" value="Phospholipid-transporting ATPase"/>
    <property type="match status" value="1"/>
</dbReference>
<comment type="caution">
    <text evidence="7">The sequence shown here is derived from an EMBL/GenBank/DDBJ whole genome shotgun (WGS) entry which is preliminary data.</text>
</comment>
<dbReference type="PANTHER" id="PTHR24092">
    <property type="entry name" value="PROBABLE PHOSPHOLIPID-TRANSPORTING ATPASE"/>
    <property type="match status" value="1"/>
</dbReference>
<proteinExistence type="predicted"/>
<accession>A0A7J7QSU2</accession>
<dbReference type="SUPFAM" id="SSF81665">
    <property type="entry name" value="Calcium ATPase, transmembrane domain M"/>
    <property type="match status" value="1"/>
</dbReference>
<feature type="compositionally biased region" description="Basic residues" evidence="5">
    <location>
        <begin position="12"/>
        <end position="26"/>
    </location>
</feature>
<evidence type="ECO:0000256" key="4">
    <source>
        <dbReference type="ARBA" id="ARBA00023136"/>
    </source>
</evidence>
<gene>
    <name evidence="7" type="ORF">mPipKuh1_008600</name>
</gene>
<comment type="subcellular location">
    <subcellularLocation>
        <location evidence="1">Membrane</location>
    </subcellularLocation>
</comment>
<dbReference type="PANTHER" id="PTHR24092:SF81">
    <property type="entry name" value="PHOSPHOLIPID-TRANSPORTING ATPASE VA"/>
    <property type="match status" value="1"/>
</dbReference>
<evidence type="ECO:0000313" key="8">
    <source>
        <dbReference type="Proteomes" id="UP000558488"/>
    </source>
</evidence>
<dbReference type="InterPro" id="IPR008250">
    <property type="entry name" value="ATPase_P-typ_transduc_dom_A_sf"/>
</dbReference>
<keyword evidence="3 6" id="KW-1133">Transmembrane helix</keyword>
<protein>
    <submittedName>
        <fullName evidence="7">Uncharacterized protein</fullName>
    </submittedName>
</protein>
<dbReference type="GO" id="GO:0005886">
    <property type="term" value="C:plasma membrane"/>
    <property type="evidence" value="ECO:0007669"/>
    <property type="project" value="TreeGrafter"/>
</dbReference>
<dbReference type="GO" id="GO:0045332">
    <property type="term" value="P:phospholipid translocation"/>
    <property type="evidence" value="ECO:0007669"/>
    <property type="project" value="TreeGrafter"/>
</dbReference>
<dbReference type="InterPro" id="IPR018303">
    <property type="entry name" value="ATPase_P-typ_P_site"/>
</dbReference>
<evidence type="ECO:0000256" key="2">
    <source>
        <dbReference type="ARBA" id="ARBA00022692"/>
    </source>
</evidence>
<dbReference type="AlphaFoldDB" id="A0A7J7QSU2"/>
<feature type="transmembrane region" description="Helical" evidence="6">
    <location>
        <begin position="328"/>
        <end position="349"/>
    </location>
</feature>
<dbReference type="InterPro" id="IPR023298">
    <property type="entry name" value="ATPase_P-typ_TM_dom_sf"/>
</dbReference>
<evidence type="ECO:0000256" key="5">
    <source>
        <dbReference type="SAM" id="MobiDB-lite"/>
    </source>
</evidence>
<feature type="transmembrane region" description="Helical" evidence="6">
    <location>
        <begin position="375"/>
        <end position="398"/>
    </location>
</feature>
<evidence type="ECO:0000256" key="1">
    <source>
        <dbReference type="ARBA" id="ARBA00004370"/>
    </source>
</evidence>
<dbReference type="SUPFAM" id="SSF81653">
    <property type="entry name" value="Calcium ATPase, transduction domain A"/>
    <property type="match status" value="1"/>
</dbReference>
<feature type="compositionally biased region" description="Basic and acidic residues" evidence="5">
    <location>
        <begin position="1"/>
        <end position="11"/>
    </location>
</feature>